<reference evidence="4 5" key="1">
    <citation type="submission" date="2024-02" db="EMBL/GenBank/DDBJ databases">
        <title>Identification of pathogenicity and growth-promoting functions of Pseudomonas putida variants.</title>
        <authorList>
            <person name="Sun J."/>
        </authorList>
    </citation>
    <scope>NUCLEOTIDE SEQUENCE [LARGE SCALE GENOMIC DNA]</scope>
    <source>
        <strain evidence="4 5">A04</strain>
    </source>
</reference>
<gene>
    <name evidence="4" type="ORF">V7V80_17735</name>
</gene>
<dbReference type="InterPro" id="IPR050832">
    <property type="entry name" value="Bact_Acetyltransf"/>
</dbReference>
<keyword evidence="1" id="KW-0808">Transferase</keyword>
<dbReference type="Proteomes" id="UP001377692">
    <property type="component" value="Unassembled WGS sequence"/>
</dbReference>
<dbReference type="Gene3D" id="3.40.630.30">
    <property type="match status" value="1"/>
</dbReference>
<dbReference type="InterPro" id="IPR016181">
    <property type="entry name" value="Acyl_CoA_acyltransferase"/>
</dbReference>
<dbReference type="RefSeq" id="WP_099453242.1">
    <property type="nucleotide sequence ID" value="NZ_JBBHLD010000016.1"/>
</dbReference>
<evidence type="ECO:0000313" key="5">
    <source>
        <dbReference type="Proteomes" id="UP001377692"/>
    </source>
</evidence>
<protein>
    <submittedName>
        <fullName evidence="4">GNAT family N-acetyltransferase</fullName>
    </submittedName>
</protein>
<name>A0ABU8R9G5_9PSED</name>
<evidence type="ECO:0000256" key="1">
    <source>
        <dbReference type="ARBA" id="ARBA00022679"/>
    </source>
</evidence>
<sequence length="189" mass="21191">MVRIVLGSDLAPERAADPALAQLLTQGRGSLAFLIGNPACRYRLLGGAIHWDRVLLAFEGEQALGFAALKHDGRGPFALHWRPFIREFGLISGWVRFAGFCLSELREWRYPFLLYGLRVSKAARQQGMGSALVQACCAHAAKLGFTQVELEVPLNNPRAKRLYLHNGFALRRKRWVPFPPVRGMWRGVP</sequence>
<evidence type="ECO:0000313" key="4">
    <source>
        <dbReference type="EMBL" id="MEJ5906528.1"/>
    </source>
</evidence>
<dbReference type="PROSITE" id="PS51186">
    <property type="entry name" value="GNAT"/>
    <property type="match status" value="1"/>
</dbReference>
<comment type="caution">
    <text evidence="4">The sequence shown here is derived from an EMBL/GenBank/DDBJ whole genome shotgun (WGS) entry which is preliminary data.</text>
</comment>
<dbReference type="Pfam" id="PF00583">
    <property type="entry name" value="Acetyltransf_1"/>
    <property type="match status" value="1"/>
</dbReference>
<feature type="domain" description="N-acetyltransferase" evidence="3">
    <location>
        <begin position="1"/>
        <end position="189"/>
    </location>
</feature>
<evidence type="ECO:0000259" key="3">
    <source>
        <dbReference type="PROSITE" id="PS51186"/>
    </source>
</evidence>
<accession>A0ABU8R9G5</accession>
<keyword evidence="2" id="KW-0012">Acyltransferase</keyword>
<dbReference type="SUPFAM" id="SSF55729">
    <property type="entry name" value="Acyl-CoA N-acyltransferases (Nat)"/>
    <property type="match status" value="1"/>
</dbReference>
<organism evidence="4 5">
    <name type="scientific">Pseudomonas kermanshahensis</name>
    <dbReference type="NCBI Taxonomy" id="2745482"/>
    <lineage>
        <taxon>Bacteria</taxon>
        <taxon>Pseudomonadati</taxon>
        <taxon>Pseudomonadota</taxon>
        <taxon>Gammaproteobacteria</taxon>
        <taxon>Pseudomonadales</taxon>
        <taxon>Pseudomonadaceae</taxon>
        <taxon>Pseudomonas</taxon>
    </lineage>
</organism>
<proteinExistence type="predicted"/>
<keyword evidence="5" id="KW-1185">Reference proteome</keyword>
<dbReference type="EMBL" id="JBBHLD010000016">
    <property type="protein sequence ID" value="MEJ5906528.1"/>
    <property type="molecule type" value="Genomic_DNA"/>
</dbReference>
<evidence type="ECO:0000256" key="2">
    <source>
        <dbReference type="ARBA" id="ARBA00023315"/>
    </source>
</evidence>
<dbReference type="InterPro" id="IPR000182">
    <property type="entry name" value="GNAT_dom"/>
</dbReference>
<dbReference type="PANTHER" id="PTHR43877">
    <property type="entry name" value="AMINOALKYLPHOSPHONATE N-ACETYLTRANSFERASE-RELATED-RELATED"/>
    <property type="match status" value="1"/>
</dbReference>